<feature type="domain" description="PAC" evidence="2">
    <location>
        <begin position="82"/>
        <end position="134"/>
    </location>
</feature>
<name>A0A0Q3QLX0_9BACI</name>
<dbReference type="Gene3D" id="3.30.70.270">
    <property type="match status" value="1"/>
</dbReference>
<dbReference type="PANTHER" id="PTHR44757">
    <property type="entry name" value="DIGUANYLATE CYCLASE DGCP"/>
    <property type="match status" value="1"/>
</dbReference>
<dbReference type="InterPro" id="IPR013767">
    <property type="entry name" value="PAS_fold"/>
</dbReference>
<dbReference type="PATRIC" id="fig|1637975.4.peg.1603"/>
<dbReference type="InterPro" id="IPR013656">
    <property type="entry name" value="PAS_4"/>
</dbReference>
<evidence type="ECO:0000259" key="1">
    <source>
        <dbReference type="PROSITE" id="PS50112"/>
    </source>
</evidence>
<gene>
    <name evidence="4" type="ORF">AN957_09205</name>
</gene>
<dbReference type="AlphaFoldDB" id="A0A0Q3QLX0"/>
<proteinExistence type="predicted"/>
<feature type="domain" description="PAS" evidence="1">
    <location>
        <begin position="266"/>
        <end position="336"/>
    </location>
</feature>
<feature type="domain" description="GGDEF" evidence="3">
    <location>
        <begin position="423"/>
        <end position="554"/>
    </location>
</feature>
<dbReference type="RefSeq" id="WP_056683601.1">
    <property type="nucleotide sequence ID" value="NZ_CP041305.1"/>
</dbReference>
<dbReference type="InterPro" id="IPR000014">
    <property type="entry name" value="PAS"/>
</dbReference>
<dbReference type="SMART" id="SM00267">
    <property type="entry name" value="GGDEF"/>
    <property type="match status" value="1"/>
</dbReference>
<comment type="caution">
    <text evidence="4">The sequence shown here is derived from an EMBL/GenBank/DDBJ whole genome shotgun (WGS) entry which is preliminary data.</text>
</comment>
<dbReference type="STRING" id="1637975.AN957_09205"/>
<keyword evidence="5" id="KW-1185">Reference proteome</keyword>
<reference evidence="4 5" key="1">
    <citation type="submission" date="2015-09" db="EMBL/GenBank/DDBJ databases">
        <title>Genome sequencing project for genomic taxonomy and phylogenomics of Bacillus-like bacteria.</title>
        <authorList>
            <person name="Liu B."/>
            <person name="Wang J."/>
            <person name="Zhu Y."/>
            <person name="Liu G."/>
            <person name="Chen Q."/>
            <person name="Chen Z."/>
            <person name="Lan J."/>
            <person name="Che J."/>
            <person name="Ge C."/>
            <person name="Shi H."/>
            <person name="Pan Z."/>
            <person name="Liu X."/>
        </authorList>
    </citation>
    <scope>NUCLEOTIDE SEQUENCE [LARGE SCALE GENOMIC DNA]</scope>
    <source>
        <strain evidence="4 5">FJAT-18043</strain>
    </source>
</reference>
<protein>
    <recommendedName>
        <fullName evidence="6">Diguanylate cyclase</fullName>
    </recommendedName>
</protein>
<dbReference type="SMART" id="SM00086">
    <property type="entry name" value="PAC"/>
    <property type="match status" value="3"/>
</dbReference>
<dbReference type="InterPro" id="IPR052155">
    <property type="entry name" value="Biofilm_reg_signaling"/>
</dbReference>
<dbReference type="SUPFAM" id="SSF55073">
    <property type="entry name" value="Nucleotide cyclase"/>
    <property type="match status" value="1"/>
</dbReference>
<dbReference type="NCBIfam" id="TIGR00229">
    <property type="entry name" value="sensory_box"/>
    <property type="match status" value="3"/>
</dbReference>
<dbReference type="Pfam" id="PF13426">
    <property type="entry name" value="PAS_9"/>
    <property type="match status" value="1"/>
</dbReference>
<dbReference type="Pfam" id="PF08448">
    <property type="entry name" value="PAS_4"/>
    <property type="match status" value="1"/>
</dbReference>
<dbReference type="PROSITE" id="PS50887">
    <property type="entry name" value="GGDEF"/>
    <property type="match status" value="1"/>
</dbReference>
<dbReference type="Proteomes" id="UP000050996">
    <property type="component" value="Unassembled WGS sequence"/>
</dbReference>
<dbReference type="Gene3D" id="3.30.450.20">
    <property type="entry name" value="PAS domain"/>
    <property type="match status" value="3"/>
</dbReference>
<dbReference type="PANTHER" id="PTHR44757:SF2">
    <property type="entry name" value="BIOFILM ARCHITECTURE MAINTENANCE PROTEIN MBAA"/>
    <property type="match status" value="1"/>
</dbReference>
<dbReference type="PROSITE" id="PS50112">
    <property type="entry name" value="PAS"/>
    <property type="match status" value="2"/>
</dbReference>
<evidence type="ECO:0000259" key="3">
    <source>
        <dbReference type="PROSITE" id="PS50887"/>
    </source>
</evidence>
<dbReference type="NCBIfam" id="TIGR00254">
    <property type="entry name" value="GGDEF"/>
    <property type="match status" value="1"/>
</dbReference>
<dbReference type="GO" id="GO:0006355">
    <property type="term" value="P:regulation of DNA-templated transcription"/>
    <property type="evidence" value="ECO:0007669"/>
    <property type="project" value="InterPro"/>
</dbReference>
<dbReference type="CDD" id="cd01949">
    <property type="entry name" value="GGDEF"/>
    <property type="match status" value="1"/>
</dbReference>
<dbReference type="PROSITE" id="PS50113">
    <property type="entry name" value="PAC"/>
    <property type="match status" value="2"/>
</dbReference>
<dbReference type="InterPro" id="IPR035965">
    <property type="entry name" value="PAS-like_dom_sf"/>
</dbReference>
<dbReference type="InterPro" id="IPR001610">
    <property type="entry name" value="PAC"/>
</dbReference>
<evidence type="ECO:0008006" key="6">
    <source>
        <dbReference type="Google" id="ProtNLM"/>
    </source>
</evidence>
<dbReference type="Pfam" id="PF00990">
    <property type="entry name" value="GGDEF"/>
    <property type="match status" value="1"/>
</dbReference>
<dbReference type="InterPro" id="IPR000160">
    <property type="entry name" value="GGDEF_dom"/>
</dbReference>
<evidence type="ECO:0000313" key="4">
    <source>
        <dbReference type="EMBL" id="KQL18734.1"/>
    </source>
</evidence>
<dbReference type="FunFam" id="3.30.70.270:FF:000001">
    <property type="entry name" value="Diguanylate cyclase domain protein"/>
    <property type="match status" value="1"/>
</dbReference>
<dbReference type="Pfam" id="PF00989">
    <property type="entry name" value="PAS"/>
    <property type="match status" value="1"/>
</dbReference>
<feature type="domain" description="PAC" evidence="2">
    <location>
        <begin position="337"/>
        <end position="391"/>
    </location>
</feature>
<organism evidence="4 5">
    <name type="scientific">Cytobacillus solani</name>
    <dbReference type="NCBI Taxonomy" id="1637975"/>
    <lineage>
        <taxon>Bacteria</taxon>
        <taxon>Bacillati</taxon>
        <taxon>Bacillota</taxon>
        <taxon>Bacilli</taxon>
        <taxon>Bacillales</taxon>
        <taxon>Bacillaceae</taxon>
        <taxon>Cytobacillus</taxon>
    </lineage>
</organism>
<evidence type="ECO:0000259" key="2">
    <source>
        <dbReference type="PROSITE" id="PS50113"/>
    </source>
</evidence>
<accession>A0A0Q3QLX0</accession>
<dbReference type="SMART" id="SM00091">
    <property type="entry name" value="PAS"/>
    <property type="match status" value="3"/>
</dbReference>
<dbReference type="SUPFAM" id="SSF55785">
    <property type="entry name" value="PYP-like sensor domain (PAS domain)"/>
    <property type="match status" value="3"/>
</dbReference>
<dbReference type="InterPro" id="IPR029787">
    <property type="entry name" value="Nucleotide_cyclase"/>
</dbReference>
<evidence type="ECO:0000313" key="5">
    <source>
        <dbReference type="Proteomes" id="UP000050996"/>
    </source>
</evidence>
<dbReference type="EMBL" id="LJIX01000006">
    <property type="protein sequence ID" value="KQL18734.1"/>
    <property type="molecule type" value="Genomic_DNA"/>
</dbReference>
<dbReference type="InterPro" id="IPR000700">
    <property type="entry name" value="PAS-assoc_C"/>
</dbReference>
<dbReference type="InterPro" id="IPR043128">
    <property type="entry name" value="Rev_trsase/Diguanyl_cyclase"/>
</dbReference>
<dbReference type="CDD" id="cd00130">
    <property type="entry name" value="PAS"/>
    <property type="match status" value="2"/>
</dbReference>
<sequence length="554" mass="63980">MFEIKGDLLNSVLMEGIKESVFIVKVINDLDFVYVYLNRAAMEKTGLTKTVIGQSIRDVYAAERADFLIEHYKKVVISLESVTYEDSSTSLLGEMYYSEITLSPLFDDSNKCTHIVALVHDVTEKKWGEFELKSYWDSLLESKQRYRSLYEFNEDAIFSINRNGQIIKGNAAVKDVTGYQANSLTDSNFISLVVVENINTTMESFNRAVEGKNQHINIAITNKSGNRVEVIAKFTPTIVNGEVVGIYWILKDVTEQLMILKMYQESEQRFRIIAENSQDLITMLDEKGKIIYVSPSYKTVLGFNKEEYIGKYFFHNIHLEHKDKLWESILQSIKNEKSWKLQVLNKHKTKGWIWCELCGTPVFDNQSQFIHMVCVTRDIHMQKEYELKLKHIAFHDSLTNLPNRRLFKEKLTHTLNECKKNKMGLAVILMDIDHFKCINDEMGHDIGDEVLVEFSKRVSNCLQNDQIIARLGGDEFTVLLPNRQSKKEVAAIAEQIQKSMDEPWNINNHEFKITTSMGIAIIFDEYPTESSILKTADLALYEAKRAGRNTYRIK</sequence>
<feature type="domain" description="PAS" evidence="1">
    <location>
        <begin position="142"/>
        <end position="212"/>
    </location>
</feature>